<protein>
    <submittedName>
        <fullName evidence="1">DUF3866 family protein</fullName>
    </submittedName>
</protein>
<keyword evidence="2" id="KW-1185">Reference proteome</keyword>
<evidence type="ECO:0000313" key="2">
    <source>
        <dbReference type="Proteomes" id="UP001139150"/>
    </source>
</evidence>
<gene>
    <name evidence="1" type="ORF">MF646_08150</name>
</gene>
<organism evidence="1 2">
    <name type="scientific">Halalkalibacter alkaliphilus</name>
    <dbReference type="NCBI Taxonomy" id="2917993"/>
    <lineage>
        <taxon>Bacteria</taxon>
        <taxon>Bacillati</taxon>
        <taxon>Bacillota</taxon>
        <taxon>Bacilli</taxon>
        <taxon>Bacillales</taxon>
        <taxon>Bacillaceae</taxon>
        <taxon>Halalkalibacter</taxon>
    </lineage>
</organism>
<proteinExistence type="predicted"/>
<dbReference type="RefSeq" id="WP_250096000.1">
    <property type="nucleotide sequence ID" value="NZ_JAKRYL010000007.1"/>
</dbReference>
<comment type="caution">
    <text evidence="1">The sequence shown here is derived from an EMBL/GenBank/DDBJ whole genome shotgun (WGS) entry which is preliminary data.</text>
</comment>
<accession>A0A9X2CRX6</accession>
<dbReference type="Pfam" id="PF12982">
    <property type="entry name" value="DUF3866"/>
    <property type="match status" value="1"/>
</dbReference>
<name>A0A9X2CRX6_9BACI</name>
<dbReference type="EMBL" id="JAKRYL010000007">
    <property type="protein sequence ID" value="MCL7747093.1"/>
    <property type="molecule type" value="Genomic_DNA"/>
</dbReference>
<evidence type="ECO:0000313" key="1">
    <source>
        <dbReference type="EMBL" id="MCL7747093.1"/>
    </source>
</evidence>
<dbReference type="Proteomes" id="UP001139150">
    <property type="component" value="Unassembled WGS sequence"/>
</dbReference>
<dbReference type="InterPro" id="IPR024479">
    <property type="entry name" value="DUF3866"/>
</dbReference>
<reference evidence="1" key="1">
    <citation type="submission" date="2022-02" db="EMBL/GenBank/DDBJ databases">
        <title>Halalkalibacter sp. nov. isolated from Lonar Lake, India.</title>
        <authorList>
            <person name="Joshi A."/>
            <person name="Thite S."/>
            <person name="Lodha T."/>
        </authorList>
    </citation>
    <scope>NUCLEOTIDE SEQUENCE</scope>
    <source>
        <strain evidence="1">MEB205</strain>
    </source>
</reference>
<sequence length="359" mass="40392">MYKEIEAKVLGISFEDHSIQKLVTDNGSNKAILYKQFTPRAEIGNLILINTTATELKLGTGGWDIVRSHIHSDYWQSNECRGHIMKARYTPIQHSVLAVEAQESDYHQHFKGSFSLTGTPVWLAELHSMVPLFYYVLQEFNPGLKCCVIFDDQASLPLTMSDQLRKLEEQMHFYSISVGQAFGAQYEAITVASALQFATQVLKAEIILISVGPGVVGTGTRYGFTGMAQSHWSHTVSALNGKPIWIPRMSFADKRKRHNGISHHTLTPLCEFTFKPAILPIPYLQNHERQNVIDQLKSYQSQTSHHICFADDDCVSTVVEQVVKKSMLPIQTMGRKYEDDPVFFCAVAEALRVGLQLAE</sequence>
<dbReference type="AlphaFoldDB" id="A0A9X2CRX6"/>